<evidence type="ECO:0000313" key="2">
    <source>
        <dbReference type="Proteomes" id="UP001391051"/>
    </source>
</evidence>
<reference evidence="1 2" key="1">
    <citation type="submission" date="2023-01" db="EMBL/GenBank/DDBJ databases">
        <title>Analysis of 21 Apiospora genomes using comparative genomics revels a genus with tremendous synthesis potential of carbohydrate active enzymes and secondary metabolites.</title>
        <authorList>
            <person name="Sorensen T."/>
        </authorList>
    </citation>
    <scope>NUCLEOTIDE SEQUENCE [LARGE SCALE GENOMIC DNA]</scope>
    <source>
        <strain evidence="1 2">CBS 24483</strain>
    </source>
</reference>
<sequence length="132" mass="14940">MDMERSLGDRINPPPTDVMEHELEIAGKYGDNPPPPLSERDRLACPLKQGFSKSGYNHYITYRADLLLSLGHPATMFVLGRPWVWLWDYSAREQRGEGSMLQGVRRMTLQGASGLAMACCRRRCCATPREDL</sequence>
<protein>
    <submittedName>
        <fullName evidence="1">Uncharacterized protein</fullName>
    </submittedName>
</protein>
<accession>A0ABR1QXP0</accession>
<keyword evidence="2" id="KW-1185">Reference proteome</keyword>
<dbReference type="Proteomes" id="UP001391051">
    <property type="component" value="Unassembled WGS sequence"/>
</dbReference>
<dbReference type="EMBL" id="JAQQWE010000001">
    <property type="protein sequence ID" value="KAK7967419.1"/>
    <property type="molecule type" value="Genomic_DNA"/>
</dbReference>
<gene>
    <name evidence="1" type="ORF">PG986_001696</name>
</gene>
<dbReference type="GeneID" id="92070980"/>
<comment type="caution">
    <text evidence="1">The sequence shown here is derived from an EMBL/GenBank/DDBJ whole genome shotgun (WGS) entry which is preliminary data.</text>
</comment>
<proteinExistence type="predicted"/>
<evidence type="ECO:0000313" key="1">
    <source>
        <dbReference type="EMBL" id="KAK7967419.1"/>
    </source>
</evidence>
<name>A0ABR1QXP0_9PEZI</name>
<dbReference type="RefSeq" id="XP_066706811.1">
    <property type="nucleotide sequence ID" value="XM_066837918.1"/>
</dbReference>
<organism evidence="1 2">
    <name type="scientific">Apiospora aurea</name>
    <dbReference type="NCBI Taxonomy" id="335848"/>
    <lineage>
        <taxon>Eukaryota</taxon>
        <taxon>Fungi</taxon>
        <taxon>Dikarya</taxon>
        <taxon>Ascomycota</taxon>
        <taxon>Pezizomycotina</taxon>
        <taxon>Sordariomycetes</taxon>
        <taxon>Xylariomycetidae</taxon>
        <taxon>Amphisphaeriales</taxon>
        <taxon>Apiosporaceae</taxon>
        <taxon>Apiospora</taxon>
    </lineage>
</organism>